<dbReference type="PANTHER" id="PTHR31228">
    <property type="entry name" value="CYSTATIN/MONELLIN SUPERFAMILY PROTEIN"/>
    <property type="match status" value="1"/>
</dbReference>
<name>A0A8X8BCQ2_BRACI</name>
<feature type="region of interest" description="Disordered" evidence="1">
    <location>
        <begin position="1"/>
        <end position="73"/>
    </location>
</feature>
<organism evidence="2 3">
    <name type="scientific">Brassica carinata</name>
    <name type="common">Ethiopian mustard</name>
    <name type="synonym">Abyssinian cabbage</name>
    <dbReference type="NCBI Taxonomy" id="52824"/>
    <lineage>
        <taxon>Eukaryota</taxon>
        <taxon>Viridiplantae</taxon>
        <taxon>Streptophyta</taxon>
        <taxon>Embryophyta</taxon>
        <taxon>Tracheophyta</taxon>
        <taxon>Spermatophyta</taxon>
        <taxon>Magnoliopsida</taxon>
        <taxon>eudicotyledons</taxon>
        <taxon>Gunneridae</taxon>
        <taxon>Pentapetalae</taxon>
        <taxon>rosids</taxon>
        <taxon>malvids</taxon>
        <taxon>Brassicales</taxon>
        <taxon>Brassicaceae</taxon>
        <taxon>Brassiceae</taxon>
        <taxon>Brassica</taxon>
    </lineage>
</organism>
<dbReference type="NCBIfam" id="TIGR01638">
    <property type="entry name" value="Atha_cystat_rel"/>
    <property type="match status" value="1"/>
</dbReference>
<reference evidence="2 3" key="1">
    <citation type="submission" date="2020-02" db="EMBL/GenBank/DDBJ databases">
        <authorList>
            <person name="Ma Q."/>
            <person name="Huang Y."/>
            <person name="Song X."/>
            <person name="Pei D."/>
        </authorList>
    </citation>
    <scope>NUCLEOTIDE SEQUENCE [LARGE SCALE GENOMIC DNA]</scope>
    <source>
        <strain evidence="2">Sxm20200214</strain>
        <tissue evidence="2">Leaf</tissue>
    </source>
</reference>
<accession>A0A8X8BCQ2</accession>
<dbReference type="AlphaFoldDB" id="A0A8X8BCQ2"/>
<dbReference type="EMBL" id="JAAMPC010000001">
    <property type="protein sequence ID" value="KAG2333774.1"/>
    <property type="molecule type" value="Genomic_DNA"/>
</dbReference>
<gene>
    <name evidence="2" type="ORF">Bca52824_004954</name>
</gene>
<keyword evidence="3" id="KW-1185">Reference proteome</keyword>
<dbReference type="Proteomes" id="UP000886595">
    <property type="component" value="Unassembled WGS sequence"/>
</dbReference>
<sequence>MSSDGVTTKRSSTEEESDSSVSKKLKFEDVDDTNMENESDTYSGQALSVETEEDERVVTLQDPEPEWDKDSFDGYECYDPEDRKSFSNDEEYEKFREFKIQAWKNRGFYEEDPFRSIFPLTDLEQRFRNMTTREYLADIASLCVKKLNEEKGTTVELVSIVRGNLKAGDGWKLYVTFMAREYPDGPLVEYQAKAMDFAGGTEPPFPILCRPAPTMS</sequence>
<evidence type="ECO:0000313" key="3">
    <source>
        <dbReference type="Proteomes" id="UP000886595"/>
    </source>
</evidence>
<proteinExistence type="predicted"/>
<protein>
    <submittedName>
        <fullName evidence="2">Uncharacterized protein</fullName>
    </submittedName>
</protein>
<dbReference type="OrthoDB" id="1090670at2759"/>
<dbReference type="PANTHER" id="PTHR31228:SF28">
    <property type="entry name" value="CYSTATIN DOMAIN-CONTAINING PROTEIN"/>
    <property type="match status" value="1"/>
</dbReference>
<dbReference type="InterPro" id="IPR006525">
    <property type="entry name" value="Cystatin-related_pln"/>
</dbReference>
<evidence type="ECO:0000256" key="1">
    <source>
        <dbReference type="SAM" id="MobiDB-lite"/>
    </source>
</evidence>
<evidence type="ECO:0000313" key="2">
    <source>
        <dbReference type="EMBL" id="KAG2333774.1"/>
    </source>
</evidence>
<comment type="caution">
    <text evidence="2">The sequence shown here is derived from an EMBL/GenBank/DDBJ whole genome shotgun (WGS) entry which is preliminary data.</text>
</comment>
<feature type="compositionally biased region" description="Acidic residues" evidence="1">
    <location>
        <begin position="29"/>
        <end position="39"/>
    </location>
</feature>